<protein>
    <submittedName>
        <fullName evidence="2">Uncharacterized protein</fullName>
    </submittedName>
</protein>
<evidence type="ECO:0000313" key="3">
    <source>
        <dbReference type="Proteomes" id="UP001152888"/>
    </source>
</evidence>
<organism evidence="2 3">
    <name type="scientific">Acanthoscelides obtectus</name>
    <name type="common">Bean weevil</name>
    <name type="synonym">Bruchus obtectus</name>
    <dbReference type="NCBI Taxonomy" id="200917"/>
    <lineage>
        <taxon>Eukaryota</taxon>
        <taxon>Metazoa</taxon>
        <taxon>Ecdysozoa</taxon>
        <taxon>Arthropoda</taxon>
        <taxon>Hexapoda</taxon>
        <taxon>Insecta</taxon>
        <taxon>Pterygota</taxon>
        <taxon>Neoptera</taxon>
        <taxon>Endopterygota</taxon>
        <taxon>Coleoptera</taxon>
        <taxon>Polyphaga</taxon>
        <taxon>Cucujiformia</taxon>
        <taxon>Chrysomeloidea</taxon>
        <taxon>Chrysomelidae</taxon>
        <taxon>Bruchinae</taxon>
        <taxon>Bruchini</taxon>
        <taxon>Acanthoscelides</taxon>
    </lineage>
</organism>
<dbReference type="EMBL" id="CAKOFQ010007454">
    <property type="protein sequence ID" value="CAH2001561.1"/>
    <property type="molecule type" value="Genomic_DNA"/>
</dbReference>
<proteinExistence type="predicted"/>
<evidence type="ECO:0000313" key="1">
    <source>
        <dbReference type="EMBL" id="CAH2001561.1"/>
    </source>
</evidence>
<accession>A0A9P0Q7Z9</accession>
<comment type="caution">
    <text evidence="2">The sequence shown here is derived from an EMBL/GenBank/DDBJ whole genome shotgun (WGS) entry which is preliminary data.</text>
</comment>
<name>A0A9P0Q7Z9_ACAOB</name>
<evidence type="ECO:0000313" key="2">
    <source>
        <dbReference type="EMBL" id="CAH2013590.1"/>
    </source>
</evidence>
<reference evidence="2" key="1">
    <citation type="submission" date="2022-03" db="EMBL/GenBank/DDBJ databases">
        <authorList>
            <person name="Sayadi A."/>
        </authorList>
    </citation>
    <scope>NUCLEOTIDE SEQUENCE</scope>
</reference>
<sequence>MINGCYFAHVMIKVYDKRIANSSVFFLELAIFVLSSGACNNAQPNGWALLNSLSGRY</sequence>
<keyword evidence="3" id="KW-1185">Reference proteome</keyword>
<dbReference type="AlphaFoldDB" id="A0A9P0Q7Z9"/>
<dbReference type="Proteomes" id="UP001152888">
    <property type="component" value="Unassembled WGS sequence"/>
</dbReference>
<gene>
    <name evidence="1" type="ORF">ACAOBT_LOCUS26277</name>
    <name evidence="2" type="ORF">ACAOBT_LOCUS33566</name>
</gene>
<dbReference type="EMBL" id="CAKOFQ010008346">
    <property type="protein sequence ID" value="CAH2013590.1"/>
    <property type="molecule type" value="Genomic_DNA"/>
</dbReference>